<keyword evidence="9 13" id="KW-0129">CBS domain</keyword>
<evidence type="ECO:0000256" key="5">
    <source>
        <dbReference type="ARBA" id="ARBA00022737"/>
    </source>
</evidence>
<dbReference type="PROSITE" id="PS51371">
    <property type="entry name" value="CBS"/>
    <property type="match status" value="1"/>
</dbReference>
<feature type="transmembrane region" description="Helical" evidence="14">
    <location>
        <begin position="515"/>
        <end position="532"/>
    </location>
</feature>
<keyword evidence="11" id="KW-0869">Chloride channel</keyword>
<feature type="transmembrane region" description="Helical" evidence="14">
    <location>
        <begin position="253"/>
        <end position="272"/>
    </location>
</feature>
<sequence>MQSRLLLPADRHSDCSDDPLSGVHVMAHMESLDYEVVESAVYKEDQTQRGPFDHVIYASLKWTFALLIGAATGFIAFLINVAVENLAGWKFTATFWVMQYSYILSFFVYVLCNGLLVFSSVVIVTYFAPMAAGSGIPEIKGYLNGIDTPGILLFRTLVGKVFGSLGSVAGGLALGKEGPLVHTGACIASLMGQGGSTKYRITWRWLRIFKNDRDQRDLVTCGAAAGVAAAFRAPVGGVLFALEEVTSWWRSHLLWRVFFTSAVVAVVLRTSMKLCNDGICGHFGSGGFIIWNITGWQDDYLFFELLPMAMLGVMGGLLGAMFNQLTWYVTSWRRCYLHKKGDRVKVIEALLISLLTSVLSFCLPLMKQCTPCPEGAAHCPRPSLDYDNFVDFHCSASNEYNDLGTIFFNTQDDAIRNLFSSKTQHEYSSETLLIFFVVFYLLAVVTYGINVPSGQFVPGILLGATYGRLIGMLMVKMYNIDEGTYALLGAASFLGGSMRMTVSLCVIMVEITNNLQLLPLIMLVLLISKAVGDGFNHGFYDLHAELKQIPILEARPKRFLRHLAAKDAVNRKVVSLSRVERVENIIRVLQTVSHNGFPVIQRLPNGESVFLGLVLRSHLLFLLKSGADFQHSPVPRHNNLNGTRYDVTDFAKTVSSKGLSIRDVGNLSAESMNMHLDLLPFVNPSPYVVAEDMSLTKVYSLFRQLGLRHVCVVPKPSKVMGVISRKDLLPEVLEDKRPSQIEMTSQASSFSLTPGSAARSQPRTVNRSYSSLLTTDEDYVPRRGSRHDLDMDDDDDELIL</sequence>
<evidence type="ECO:0000256" key="8">
    <source>
        <dbReference type="ARBA" id="ARBA00023065"/>
    </source>
</evidence>
<dbReference type="PRINTS" id="PR01120">
    <property type="entry name" value="CLCHANNELPLT"/>
</dbReference>
<feature type="transmembrane region" description="Helical" evidence="14">
    <location>
        <begin position="308"/>
        <end position="330"/>
    </location>
</feature>
<evidence type="ECO:0000256" key="6">
    <source>
        <dbReference type="ARBA" id="ARBA00022882"/>
    </source>
</evidence>
<evidence type="ECO:0000256" key="3">
    <source>
        <dbReference type="ARBA" id="ARBA00022448"/>
    </source>
</evidence>
<name>A0A388KFM8_CHABU</name>
<feature type="transmembrane region" description="Helical" evidence="14">
    <location>
        <begin position="456"/>
        <end position="475"/>
    </location>
</feature>
<feature type="transmembrane region" description="Helical" evidence="14">
    <location>
        <begin position="62"/>
        <end position="83"/>
    </location>
</feature>
<feature type="compositionally biased region" description="Polar residues" evidence="15">
    <location>
        <begin position="741"/>
        <end position="774"/>
    </location>
</feature>
<keyword evidence="5" id="KW-0677">Repeat</keyword>
<feature type="transmembrane region" description="Helical" evidence="14">
    <location>
        <begin position="218"/>
        <end position="241"/>
    </location>
</feature>
<dbReference type="AlphaFoldDB" id="A0A388KFM8"/>
<dbReference type="InterPro" id="IPR001807">
    <property type="entry name" value="ClC"/>
</dbReference>
<keyword evidence="10 14" id="KW-0472">Membrane</keyword>
<keyword evidence="12 14" id="KW-0868">Chloride</keyword>
<dbReference type="CDD" id="cd04591">
    <property type="entry name" value="CBS_pair_voltage-gated_CLC_euk_bac"/>
    <property type="match status" value="1"/>
</dbReference>
<dbReference type="InterPro" id="IPR000644">
    <property type="entry name" value="CBS_dom"/>
</dbReference>
<evidence type="ECO:0000256" key="14">
    <source>
        <dbReference type="RuleBase" id="RU361221"/>
    </source>
</evidence>
<evidence type="ECO:0000313" key="18">
    <source>
        <dbReference type="Proteomes" id="UP000265515"/>
    </source>
</evidence>
<dbReference type="OrthoDB" id="428525at2759"/>
<dbReference type="GO" id="GO:0005247">
    <property type="term" value="F:voltage-gated chloride channel activity"/>
    <property type="evidence" value="ECO:0007669"/>
    <property type="project" value="InterPro"/>
</dbReference>
<keyword evidence="7 14" id="KW-1133">Transmembrane helix</keyword>
<evidence type="ECO:0000259" key="16">
    <source>
        <dbReference type="PROSITE" id="PS51371"/>
    </source>
</evidence>
<dbReference type="InterPro" id="IPR014743">
    <property type="entry name" value="Cl-channel_core"/>
</dbReference>
<keyword evidence="6" id="KW-0407">Ion channel</keyword>
<keyword evidence="4 14" id="KW-0812">Transmembrane</keyword>
<keyword evidence="6" id="KW-0851">Voltage-gated channel</keyword>
<dbReference type="SUPFAM" id="SSF81340">
    <property type="entry name" value="Clc chloride channel"/>
    <property type="match status" value="1"/>
</dbReference>
<dbReference type="CDD" id="cd03685">
    <property type="entry name" value="ClC_6_like"/>
    <property type="match status" value="1"/>
</dbReference>
<comment type="subcellular location">
    <subcellularLocation>
        <location evidence="1 14">Membrane</location>
        <topology evidence="1 14">Multi-pass membrane protein</topology>
    </subcellularLocation>
</comment>
<dbReference type="GO" id="GO:0034707">
    <property type="term" value="C:chloride channel complex"/>
    <property type="evidence" value="ECO:0007669"/>
    <property type="project" value="UniProtKB-KW"/>
</dbReference>
<evidence type="ECO:0000256" key="12">
    <source>
        <dbReference type="ARBA" id="ARBA00023214"/>
    </source>
</evidence>
<dbReference type="InterPro" id="IPR046342">
    <property type="entry name" value="CBS_dom_sf"/>
</dbReference>
<feature type="transmembrane region" description="Helical" evidence="14">
    <location>
        <begin position="103"/>
        <end position="128"/>
    </location>
</feature>
<feature type="domain" description="CBS" evidence="16">
    <location>
        <begin position="682"/>
        <end position="739"/>
    </location>
</feature>
<feature type="transmembrane region" description="Helical" evidence="14">
    <location>
        <begin position="432"/>
        <end position="450"/>
    </location>
</feature>
<accession>A0A388KFM8</accession>
<proteinExistence type="inferred from homology"/>
<evidence type="ECO:0000256" key="11">
    <source>
        <dbReference type="ARBA" id="ARBA00023173"/>
    </source>
</evidence>
<protein>
    <recommendedName>
        <fullName evidence="14">Chloride channel protein</fullName>
    </recommendedName>
</protein>
<dbReference type="STRING" id="69332.A0A388KFM8"/>
<dbReference type="Gene3D" id="1.10.3080.10">
    <property type="entry name" value="Clc chloride channel"/>
    <property type="match status" value="1"/>
</dbReference>
<evidence type="ECO:0000256" key="2">
    <source>
        <dbReference type="ARBA" id="ARBA00009476"/>
    </source>
</evidence>
<comment type="similarity">
    <text evidence="2 14">Belongs to the chloride channel (TC 2.A.49) family.</text>
</comment>
<evidence type="ECO:0000256" key="13">
    <source>
        <dbReference type="PROSITE-ProRule" id="PRU00703"/>
    </source>
</evidence>
<gene>
    <name evidence="17" type="primary">CLCd</name>
    <name evidence="17" type="ORF">CBR_g3561</name>
</gene>
<feature type="region of interest" description="Disordered" evidence="15">
    <location>
        <begin position="737"/>
        <end position="800"/>
    </location>
</feature>
<dbReference type="PANTHER" id="PTHR11689">
    <property type="entry name" value="CHLORIDE CHANNEL PROTEIN CLC FAMILY MEMBER"/>
    <property type="match status" value="1"/>
</dbReference>
<keyword evidence="3 14" id="KW-0813">Transport</keyword>
<feature type="transmembrane region" description="Helical" evidence="14">
    <location>
        <begin position="279"/>
        <end position="296"/>
    </location>
</feature>
<evidence type="ECO:0000256" key="1">
    <source>
        <dbReference type="ARBA" id="ARBA00004141"/>
    </source>
</evidence>
<feature type="transmembrane region" description="Helical" evidence="14">
    <location>
        <begin position="487"/>
        <end position="509"/>
    </location>
</feature>
<dbReference type="Pfam" id="PF00571">
    <property type="entry name" value="CBS"/>
    <property type="match status" value="1"/>
</dbReference>
<evidence type="ECO:0000313" key="17">
    <source>
        <dbReference type="EMBL" id="GBG68865.1"/>
    </source>
</evidence>
<dbReference type="Gene3D" id="3.10.580.10">
    <property type="entry name" value="CBS-domain"/>
    <property type="match status" value="1"/>
</dbReference>
<keyword evidence="8 14" id="KW-0406">Ion transport</keyword>
<dbReference type="PANTHER" id="PTHR11689:SF136">
    <property type="entry name" value="H(+)_CL(-) EXCHANGE TRANSPORTER 7"/>
    <property type="match status" value="1"/>
</dbReference>
<evidence type="ECO:0000256" key="15">
    <source>
        <dbReference type="SAM" id="MobiDB-lite"/>
    </source>
</evidence>
<reference evidence="17 18" key="1">
    <citation type="journal article" date="2018" name="Cell">
        <title>The Chara Genome: Secondary Complexity and Implications for Plant Terrestrialization.</title>
        <authorList>
            <person name="Nishiyama T."/>
            <person name="Sakayama H."/>
            <person name="Vries J.D."/>
            <person name="Buschmann H."/>
            <person name="Saint-Marcoux D."/>
            <person name="Ullrich K.K."/>
            <person name="Haas F.B."/>
            <person name="Vanderstraeten L."/>
            <person name="Becker D."/>
            <person name="Lang D."/>
            <person name="Vosolsobe S."/>
            <person name="Rombauts S."/>
            <person name="Wilhelmsson P.K.I."/>
            <person name="Janitza P."/>
            <person name="Kern R."/>
            <person name="Heyl A."/>
            <person name="Rumpler F."/>
            <person name="Villalobos L.I.A.C."/>
            <person name="Clay J.M."/>
            <person name="Skokan R."/>
            <person name="Toyoda A."/>
            <person name="Suzuki Y."/>
            <person name="Kagoshima H."/>
            <person name="Schijlen E."/>
            <person name="Tajeshwar N."/>
            <person name="Catarino B."/>
            <person name="Hetherington A.J."/>
            <person name="Saltykova A."/>
            <person name="Bonnot C."/>
            <person name="Breuninger H."/>
            <person name="Symeonidi A."/>
            <person name="Radhakrishnan G.V."/>
            <person name="Van Nieuwerburgh F."/>
            <person name="Deforce D."/>
            <person name="Chang C."/>
            <person name="Karol K.G."/>
            <person name="Hedrich R."/>
            <person name="Ulvskov P."/>
            <person name="Glockner G."/>
            <person name="Delwiche C.F."/>
            <person name="Petrasek J."/>
            <person name="Van de Peer Y."/>
            <person name="Friml J."/>
            <person name="Beilby M."/>
            <person name="Dolan L."/>
            <person name="Kohara Y."/>
            <person name="Sugano S."/>
            <person name="Fujiyama A."/>
            <person name="Delaux P.-M."/>
            <person name="Quint M."/>
            <person name="TheiBen G."/>
            <person name="Hagemann M."/>
            <person name="Harholt J."/>
            <person name="Dunand C."/>
            <person name="Zachgo S."/>
            <person name="Langdale J."/>
            <person name="Maumus F."/>
            <person name="Straeten D.V.D."/>
            <person name="Gould S.B."/>
            <person name="Rensing S.A."/>
        </authorList>
    </citation>
    <scope>NUCLEOTIDE SEQUENCE [LARGE SCALE GENOMIC DNA]</scope>
    <source>
        <strain evidence="17 18">S276</strain>
    </source>
</reference>
<dbReference type="SUPFAM" id="SSF54631">
    <property type="entry name" value="CBS-domain pair"/>
    <property type="match status" value="1"/>
</dbReference>
<dbReference type="Proteomes" id="UP000265515">
    <property type="component" value="Unassembled WGS sequence"/>
</dbReference>
<organism evidence="17 18">
    <name type="scientific">Chara braunii</name>
    <name type="common">Braun's stonewort</name>
    <dbReference type="NCBI Taxonomy" id="69332"/>
    <lineage>
        <taxon>Eukaryota</taxon>
        <taxon>Viridiplantae</taxon>
        <taxon>Streptophyta</taxon>
        <taxon>Charophyceae</taxon>
        <taxon>Charales</taxon>
        <taxon>Characeae</taxon>
        <taxon>Chara</taxon>
    </lineage>
</organism>
<dbReference type="EMBL" id="BFEA01000106">
    <property type="protein sequence ID" value="GBG68865.1"/>
    <property type="molecule type" value="Genomic_DNA"/>
</dbReference>
<evidence type="ECO:0000256" key="4">
    <source>
        <dbReference type="ARBA" id="ARBA00022692"/>
    </source>
</evidence>
<dbReference type="FunFam" id="1.10.3080.10:FF:000004">
    <property type="entry name" value="Chloride channel ClC3"/>
    <property type="match status" value="1"/>
</dbReference>
<dbReference type="PRINTS" id="PR00762">
    <property type="entry name" value="CLCHANNEL"/>
</dbReference>
<evidence type="ECO:0000256" key="9">
    <source>
        <dbReference type="ARBA" id="ARBA00023122"/>
    </source>
</evidence>
<evidence type="ECO:0000256" key="7">
    <source>
        <dbReference type="ARBA" id="ARBA00022989"/>
    </source>
</evidence>
<dbReference type="Pfam" id="PF00654">
    <property type="entry name" value="Voltage_CLC"/>
    <property type="match status" value="1"/>
</dbReference>
<dbReference type="SMART" id="SM00116">
    <property type="entry name" value="CBS"/>
    <property type="match status" value="2"/>
</dbReference>
<feature type="compositionally biased region" description="Acidic residues" evidence="15">
    <location>
        <begin position="790"/>
        <end position="800"/>
    </location>
</feature>
<dbReference type="InterPro" id="IPR051280">
    <property type="entry name" value="Cl-channel/antiporter"/>
</dbReference>
<dbReference type="InterPro" id="IPR002251">
    <property type="entry name" value="Cl_channel_pln"/>
</dbReference>
<comment type="caution">
    <text evidence="17">The sequence shown here is derived from an EMBL/GenBank/DDBJ whole genome shotgun (WGS) entry which is preliminary data.</text>
</comment>
<keyword evidence="18" id="KW-1185">Reference proteome</keyword>
<evidence type="ECO:0000256" key="10">
    <source>
        <dbReference type="ARBA" id="ARBA00023136"/>
    </source>
</evidence>